<dbReference type="Gene3D" id="1.10.357.10">
    <property type="entry name" value="Tetracycline Repressor, domain 2"/>
    <property type="match status" value="1"/>
</dbReference>
<dbReference type="SUPFAM" id="SSF48498">
    <property type="entry name" value="Tetracyclin repressor-like, C-terminal domain"/>
    <property type="match status" value="1"/>
</dbReference>
<sequence>MALDPPTCEDGQVPRISAANLSEHRAQTLERIFEAVSRLSRSQAIDDISMTDVAAAAGVARTVLYNYFSDKASLLLAFSERVTEYFVERFERELPASAQPSERLSVFIRLTLDGLLAHPHPDTAEMSVALGADAYNALAGHVAPMQQILAEIIAAGVEAGEFRPLDADSAARSVMGVIGAERIPLVQGHVGPEEARTRVTAFVQCALRA</sequence>
<evidence type="ECO:0000256" key="1">
    <source>
        <dbReference type="ARBA" id="ARBA00023015"/>
    </source>
</evidence>
<keyword evidence="2 4" id="KW-0238">DNA-binding</keyword>
<feature type="DNA-binding region" description="H-T-H motif" evidence="4">
    <location>
        <begin position="49"/>
        <end position="68"/>
    </location>
</feature>
<comment type="caution">
    <text evidence="6">The sequence shown here is derived from an EMBL/GenBank/DDBJ whole genome shotgun (WGS) entry which is preliminary data.</text>
</comment>
<dbReference type="InterPro" id="IPR009057">
    <property type="entry name" value="Homeodomain-like_sf"/>
</dbReference>
<dbReference type="EMBL" id="JBHMEI010000063">
    <property type="protein sequence ID" value="MFB9207707.1"/>
    <property type="molecule type" value="Genomic_DNA"/>
</dbReference>
<dbReference type="PANTHER" id="PTHR30055:SF151">
    <property type="entry name" value="TRANSCRIPTIONAL REGULATORY PROTEIN"/>
    <property type="match status" value="1"/>
</dbReference>
<keyword evidence="3" id="KW-0804">Transcription</keyword>
<reference evidence="6 7" key="1">
    <citation type="submission" date="2024-09" db="EMBL/GenBank/DDBJ databases">
        <authorList>
            <person name="Sun Q."/>
            <person name="Mori K."/>
        </authorList>
    </citation>
    <scope>NUCLEOTIDE SEQUENCE [LARGE SCALE GENOMIC DNA]</scope>
    <source>
        <strain evidence="6 7">CCM 3426</strain>
    </source>
</reference>
<evidence type="ECO:0000256" key="3">
    <source>
        <dbReference type="ARBA" id="ARBA00023163"/>
    </source>
</evidence>
<dbReference type="PANTHER" id="PTHR30055">
    <property type="entry name" value="HTH-TYPE TRANSCRIPTIONAL REGULATOR RUTR"/>
    <property type="match status" value="1"/>
</dbReference>
<dbReference type="RefSeq" id="WP_229824635.1">
    <property type="nucleotide sequence ID" value="NZ_BMRC01000018.1"/>
</dbReference>
<dbReference type="Pfam" id="PF00440">
    <property type="entry name" value="TetR_N"/>
    <property type="match status" value="1"/>
</dbReference>
<organism evidence="6 7">
    <name type="scientific">Nonomuraea spiralis</name>
    <dbReference type="NCBI Taxonomy" id="46182"/>
    <lineage>
        <taxon>Bacteria</taxon>
        <taxon>Bacillati</taxon>
        <taxon>Actinomycetota</taxon>
        <taxon>Actinomycetes</taxon>
        <taxon>Streptosporangiales</taxon>
        <taxon>Streptosporangiaceae</taxon>
        <taxon>Nonomuraea</taxon>
    </lineage>
</organism>
<keyword evidence="7" id="KW-1185">Reference proteome</keyword>
<dbReference type="InterPro" id="IPR036271">
    <property type="entry name" value="Tet_transcr_reg_TetR-rel_C_sf"/>
</dbReference>
<proteinExistence type="predicted"/>
<evidence type="ECO:0000256" key="4">
    <source>
        <dbReference type="PROSITE-ProRule" id="PRU00335"/>
    </source>
</evidence>
<dbReference type="InterPro" id="IPR050109">
    <property type="entry name" value="HTH-type_TetR-like_transc_reg"/>
</dbReference>
<gene>
    <name evidence="6" type="ORF">ACFFV7_41450</name>
</gene>
<evidence type="ECO:0000313" key="6">
    <source>
        <dbReference type="EMBL" id="MFB9207707.1"/>
    </source>
</evidence>
<dbReference type="InterPro" id="IPR001647">
    <property type="entry name" value="HTH_TetR"/>
</dbReference>
<protein>
    <submittedName>
        <fullName evidence="6">TetR/AcrR family transcriptional regulator</fullName>
    </submittedName>
</protein>
<dbReference type="InterPro" id="IPR041478">
    <property type="entry name" value="TetR_C_27"/>
</dbReference>
<dbReference type="Pfam" id="PF17935">
    <property type="entry name" value="TetR_C_27"/>
    <property type="match status" value="1"/>
</dbReference>
<keyword evidence="1" id="KW-0805">Transcription regulation</keyword>
<feature type="domain" description="HTH tetR-type" evidence="5">
    <location>
        <begin position="26"/>
        <end position="86"/>
    </location>
</feature>
<dbReference type="PROSITE" id="PS50977">
    <property type="entry name" value="HTH_TETR_2"/>
    <property type="match status" value="1"/>
</dbReference>
<evidence type="ECO:0000313" key="7">
    <source>
        <dbReference type="Proteomes" id="UP001589647"/>
    </source>
</evidence>
<evidence type="ECO:0000256" key="2">
    <source>
        <dbReference type="ARBA" id="ARBA00023125"/>
    </source>
</evidence>
<accession>A0ABV5IT21</accession>
<name>A0ABV5IT21_9ACTN</name>
<dbReference type="SUPFAM" id="SSF46689">
    <property type="entry name" value="Homeodomain-like"/>
    <property type="match status" value="1"/>
</dbReference>
<dbReference type="Proteomes" id="UP001589647">
    <property type="component" value="Unassembled WGS sequence"/>
</dbReference>
<evidence type="ECO:0000259" key="5">
    <source>
        <dbReference type="PROSITE" id="PS50977"/>
    </source>
</evidence>